<name>A0A7W7P2P1_PSENT</name>
<evidence type="ECO:0000313" key="3">
    <source>
        <dbReference type="Proteomes" id="UP000566995"/>
    </source>
</evidence>
<dbReference type="Proteomes" id="UP000566995">
    <property type="component" value="Unassembled WGS sequence"/>
</dbReference>
<evidence type="ECO:0000256" key="1">
    <source>
        <dbReference type="SAM" id="MobiDB-lite"/>
    </source>
</evidence>
<dbReference type="AlphaFoldDB" id="A0A7W7P2P1"/>
<proteinExistence type="predicted"/>
<feature type="compositionally biased region" description="Polar residues" evidence="1">
    <location>
        <begin position="1"/>
        <end position="10"/>
    </location>
</feature>
<accession>A0A7W7P2P1</accession>
<gene>
    <name evidence="2" type="ORF">HNP46_003825</name>
</gene>
<feature type="region of interest" description="Disordered" evidence="1">
    <location>
        <begin position="1"/>
        <end position="22"/>
    </location>
</feature>
<organism evidence="2 3">
    <name type="scientific">Pseudomonas nitroreducens</name>
    <dbReference type="NCBI Taxonomy" id="46680"/>
    <lineage>
        <taxon>Bacteria</taxon>
        <taxon>Pseudomonadati</taxon>
        <taxon>Pseudomonadota</taxon>
        <taxon>Gammaproteobacteria</taxon>
        <taxon>Pseudomonadales</taxon>
        <taxon>Pseudomonadaceae</taxon>
        <taxon>Pseudomonas</taxon>
    </lineage>
</organism>
<sequence length="84" mass="9031">MASTDNSLSLRSGARSQGWGEGFSPSIEVVGSTLSLALSLKGEGTVRSRQMYQELAGRKAGTDSSLSLWERAGVREMAVHRDCR</sequence>
<dbReference type="EMBL" id="JACHLI010000015">
    <property type="protein sequence ID" value="MBB4864949.1"/>
    <property type="molecule type" value="Genomic_DNA"/>
</dbReference>
<reference evidence="2 3" key="1">
    <citation type="submission" date="2020-08" db="EMBL/GenBank/DDBJ databases">
        <title>Functional genomics of gut bacteria from endangered species of beetles.</title>
        <authorList>
            <person name="Carlos-Shanley C."/>
        </authorList>
    </citation>
    <scope>NUCLEOTIDE SEQUENCE [LARGE SCALE GENOMIC DNA]</scope>
    <source>
        <strain evidence="2 3">S00179</strain>
    </source>
</reference>
<comment type="caution">
    <text evidence="2">The sequence shown here is derived from an EMBL/GenBank/DDBJ whole genome shotgun (WGS) entry which is preliminary data.</text>
</comment>
<evidence type="ECO:0000313" key="2">
    <source>
        <dbReference type="EMBL" id="MBB4864949.1"/>
    </source>
</evidence>
<protein>
    <submittedName>
        <fullName evidence="2">Uncharacterized protein</fullName>
    </submittedName>
</protein>